<organism evidence="1 2">
    <name type="scientific">Phototrophicus methaneseepsis</name>
    <dbReference type="NCBI Taxonomy" id="2710758"/>
    <lineage>
        <taxon>Bacteria</taxon>
        <taxon>Bacillati</taxon>
        <taxon>Chloroflexota</taxon>
        <taxon>Candidatus Thermofontia</taxon>
        <taxon>Phototrophicales</taxon>
        <taxon>Phototrophicaceae</taxon>
        <taxon>Phototrophicus</taxon>
    </lineage>
</organism>
<dbReference type="Proteomes" id="UP000594468">
    <property type="component" value="Chromosome"/>
</dbReference>
<reference evidence="1 2" key="1">
    <citation type="submission" date="2020-02" db="EMBL/GenBank/DDBJ databases">
        <authorList>
            <person name="Zheng R.K."/>
            <person name="Sun C.M."/>
        </authorList>
    </citation>
    <scope>NUCLEOTIDE SEQUENCE [LARGE SCALE GENOMIC DNA]</scope>
    <source>
        <strain evidence="2">rifampicinis</strain>
    </source>
</reference>
<gene>
    <name evidence="1" type="ORF">G4Y79_00325</name>
</gene>
<dbReference type="AlphaFoldDB" id="A0A7S8E9H5"/>
<keyword evidence="2" id="KW-1185">Reference proteome</keyword>
<sequence length="199" mass="21751">MKRSLFVVLFILLVIIAVAVIWAMLAAPDTTNVAIRGCLTGADDACLALPQIEGDNLDGDAIRLPDDIATEYALIVMPFSREQQEEAQAWLPTFQEIAQDDPRLSYYSFAVLVVEQAFRPLVVGGLNLGVRDPEIRPSVIVAFVEEDSQARVLAALNTPTRDEMLVLLVDQSGQVLWRETGPYDEALAASLRAALPAND</sequence>
<dbReference type="EMBL" id="CP062983">
    <property type="protein sequence ID" value="QPC82855.1"/>
    <property type="molecule type" value="Genomic_DNA"/>
</dbReference>
<evidence type="ECO:0000313" key="1">
    <source>
        <dbReference type="EMBL" id="QPC82855.1"/>
    </source>
</evidence>
<name>A0A7S8E9H5_9CHLR</name>
<dbReference type="KEGG" id="pmet:G4Y79_00325"/>
<proteinExistence type="predicted"/>
<dbReference type="RefSeq" id="WP_195170924.1">
    <property type="nucleotide sequence ID" value="NZ_CP062983.1"/>
</dbReference>
<accession>A0A7S8E9H5</accession>
<protein>
    <submittedName>
        <fullName evidence="1">Uncharacterized protein</fullName>
    </submittedName>
</protein>
<evidence type="ECO:0000313" key="2">
    <source>
        <dbReference type="Proteomes" id="UP000594468"/>
    </source>
</evidence>